<keyword evidence="4" id="KW-0804">Transcription</keyword>
<gene>
    <name evidence="6" type="primary">cynR</name>
    <name evidence="6" type="ORF">GCM10023167_00290</name>
</gene>
<dbReference type="InterPro" id="IPR036388">
    <property type="entry name" value="WH-like_DNA-bd_sf"/>
</dbReference>
<evidence type="ECO:0000313" key="6">
    <source>
        <dbReference type="EMBL" id="GAA4382179.1"/>
    </source>
</evidence>
<evidence type="ECO:0000313" key="7">
    <source>
        <dbReference type="Proteomes" id="UP001500642"/>
    </source>
</evidence>
<dbReference type="PANTHER" id="PTHR30346">
    <property type="entry name" value="TRANSCRIPTIONAL DUAL REGULATOR HCAR-RELATED"/>
    <property type="match status" value="1"/>
</dbReference>
<reference evidence="7" key="1">
    <citation type="journal article" date="2019" name="Int. J. Syst. Evol. Microbiol.">
        <title>The Global Catalogue of Microorganisms (GCM) 10K type strain sequencing project: providing services to taxonomists for standard genome sequencing and annotation.</title>
        <authorList>
            <consortium name="The Broad Institute Genomics Platform"/>
            <consortium name="The Broad Institute Genome Sequencing Center for Infectious Disease"/>
            <person name="Wu L."/>
            <person name="Ma J."/>
        </authorList>
    </citation>
    <scope>NUCLEOTIDE SEQUENCE [LARGE SCALE GENOMIC DNA]</scope>
    <source>
        <strain evidence="7">JCM 17808</strain>
    </source>
</reference>
<keyword evidence="3" id="KW-0238">DNA-binding</keyword>
<dbReference type="InterPro" id="IPR000847">
    <property type="entry name" value="LysR_HTH_N"/>
</dbReference>
<keyword evidence="7" id="KW-1185">Reference proteome</keyword>
<evidence type="ECO:0000256" key="3">
    <source>
        <dbReference type="ARBA" id="ARBA00023125"/>
    </source>
</evidence>
<dbReference type="Pfam" id="PF03466">
    <property type="entry name" value="LysR_substrate"/>
    <property type="match status" value="1"/>
</dbReference>
<dbReference type="PROSITE" id="PS50931">
    <property type="entry name" value="HTH_LYSR"/>
    <property type="match status" value="1"/>
</dbReference>
<name>A0ABP8J0D6_9MICO</name>
<evidence type="ECO:0000256" key="4">
    <source>
        <dbReference type="ARBA" id="ARBA00023163"/>
    </source>
</evidence>
<protein>
    <submittedName>
        <fullName evidence="6">Transcriptional regulator CynR</fullName>
    </submittedName>
</protein>
<dbReference type="Gene3D" id="1.10.10.10">
    <property type="entry name" value="Winged helix-like DNA-binding domain superfamily/Winged helix DNA-binding domain"/>
    <property type="match status" value="1"/>
</dbReference>
<proteinExistence type="inferred from homology"/>
<dbReference type="Proteomes" id="UP001500642">
    <property type="component" value="Unassembled WGS sequence"/>
</dbReference>
<keyword evidence="2" id="KW-0805">Transcription regulation</keyword>
<evidence type="ECO:0000256" key="2">
    <source>
        <dbReference type="ARBA" id="ARBA00023015"/>
    </source>
</evidence>
<accession>A0ABP8J0D6</accession>
<dbReference type="EMBL" id="BAABGL010000001">
    <property type="protein sequence ID" value="GAA4382179.1"/>
    <property type="molecule type" value="Genomic_DNA"/>
</dbReference>
<feature type="domain" description="HTH lysR-type" evidence="5">
    <location>
        <begin position="1"/>
        <end position="59"/>
    </location>
</feature>
<dbReference type="InterPro" id="IPR036390">
    <property type="entry name" value="WH_DNA-bd_sf"/>
</dbReference>
<comment type="similarity">
    <text evidence="1">Belongs to the LysR transcriptional regulatory family.</text>
</comment>
<dbReference type="PANTHER" id="PTHR30346:SF29">
    <property type="entry name" value="LYSR SUBSTRATE-BINDING"/>
    <property type="match status" value="1"/>
</dbReference>
<dbReference type="Pfam" id="PF00126">
    <property type="entry name" value="HTH_1"/>
    <property type="match status" value="1"/>
</dbReference>
<dbReference type="RefSeq" id="WP_345028925.1">
    <property type="nucleotide sequence ID" value="NZ_BAABGL010000001.1"/>
</dbReference>
<comment type="caution">
    <text evidence="6">The sequence shown here is derived from an EMBL/GenBank/DDBJ whole genome shotgun (WGS) entry which is preliminary data.</text>
</comment>
<dbReference type="SUPFAM" id="SSF53850">
    <property type="entry name" value="Periplasmic binding protein-like II"/>
    <property type="match status" value="1"/>
</dbReference>
<dbReference type="SUPFAM" id="SSF46785">
    <property type="entry name" value="Winged helix' DNA-binding domain"/>
    <property type="match status" value="1"/>
</dbReference>
<evidence type="ECO:0000259" key="5">
    <source>
        <dbReference type="PROSITE" id="PS50931"/>
    </source>
</evidence>
<dbReference type="Gene3D" id="3.40.190.10">
    <property type="entry name" value="Periplasmic binding protein-like II"/>
    <property type="match status" value="2"/>
</dbReference>
<evidence type="ECO:0000256" key="1">
    <source>
        <dbReference type="ARBA" id="ARBA00009437"/>
    </source>
</evidence>
<organism evidence="6 7">
    <name type="scientific">Brevibacterium pityocampae</name>
    <dbReference type="NCBI Taxonomy" id="506594"/>
    <lineage>
        <taxon>Bacteria</taxon>
        <taxon>Bacillati</taxon>
        <taxon>Actinomycetota</taxon>
        <taxon>Actinomycetes</taxon>
        <taxon>Micrococcales</taxon>
        <taxon>Brevibacteriaceae</taxon>
        <taxon>Brevibacterium</taxon>
    </lineage>
</organism>
<sequence>MQNLNRLRVWRAVVASGSVQQAARNLAYSPATVSQHIIALQNTVPTPIYRRDGRGIAITEAGRALAERAGALLAEAAGFNAFVDQLAAGPTDRLTLGSFSSATTAWLPDVLRAAQLRFPGLHLEIIANEPAPPGERTFADMEVRAESGFSPPVHVRGYDREELLEDAYVLVVESDHPLAREPEVRMAALAEHALVDLHVQGSPTGEVIDAAARAAGLTLTYTAGADDHHGVLAMVAAGMGSTVLPHLAIRDLPAGLVARPLLDPTPVRRIALHTRQTMAQLPHVAFLRRELGRIARTED</sequence>
<dbReference type="InterPro" id="IPR005119">
    <property type="entry name" value="LysR_subst-bd"/>
</dbReference>
<dbReference type="CDD" id="cd05466">
    <property type="entry name" value="PBP2_LTTR_substrate"/>
    <property type="match status" value="1"/>
</dbReference>